<sequence length="265" mass="31249">MKFDRLHFANALKHYRKKSNYSQDGLAELLSSAHRVFSSLNQATLSQWERGKIEPTLLRRLGIAHFFQQPYHYDEQELKSVKKALQHPVNFQNLNTVYDYEITHRSHVAFDKLDEDDKQLIFDSHFRQNGNAVTDTFDALCLTQPKVFCFYYKKMLVGHVLYELKQGAIYLISVVFLTKTIRTALLNHIAEISRGLMVYFPIRDRSLKQFMSDCFLEKCCYSRSVTFYAGTSEQFFDNPMIISVMEGYQDFRLVRYEQVQKKQKV</sequence>
<feature type="domain" description="HTH cro/C1-type" evidence="1">
    <location>
        <begin position="12"/>
        <end position="57"/>
    </location>
</feature>
<dbReference type="AlphaFoldDB" id="A0AAU9QIJ4"/>
<evidence type="ECO:0000259" key="1">
    <source>
        <dbReference type="PROSITE" id="PS50943"/>
    </source>
</evidence>
<dbReference type="PROSITE" id="PS50943">
    <property type="entry name" value="HTH_CROC1"/>
    <property type="match status" value="1"/>
</dbReference>
<organism evidence="2 3">
    <name type="scientific">Vibrio jasicida</name>
    <dbReference type="NCBI Taxonomy" id="766224"/>
    <lineage>
        <taxon>Bacteria</taxon>
        <taxon>Pseudomonadati</taxon>
        <taxon>Pseudomonadota</taxon>
        <taxon>Gammaproteobacteria</taxon>
        <taxon>Vibrionales</taxon>
        <taxon>Vibrionaceae</taxon>
        <taxon>Vibrio</taxon>
    </lineage>
</organism>
<evidence type="ECO:0000313" key="3">
    <source>
        <dbReference type="Proteomes" id="UP001295462"/>
    </source>
</evidence>
<dbReference type="Gene3D" id="1.10.260.40">
    <property type="entry name" value="lambda repressor-like DNA-binding domains"/>
    <property type="match status" value="1"/>
</dbReference>
<dbReference type="RefSeq" id="WP_104024985.1">
    <property type="nucleotide sequence ID" value="NZ_CAKMTZ010000057.1"/>
</dbReference>
<dbReference type="InterPro" id="IPR001387">
    <property type="entry name" value="Cro/C1-type_HTH"/>
</dbReference>
<gene>
    <name evidence="2" type="ORF">THF1A12_150060</name>
</gene>
<evidence type="ECO:0000313" key="2">
    <source>
        <dbReference type="EMBL" id="CAH1578202.1"/>
    </source>
</evidence>
<name>A0AAU9QIJ4_9VIBR</name>
<comment type="caution">
    <text evidence="2">The sequence shown here is derived from an EMBL/GenBank/DDBJ whole genome shotgun (WGS) entry which is preliminary data.</text>
</comment>
<dbReference type="CDD" id="cd00093">
    <property type="entry name" value="HTH_XRE"/>
    <property type="match status" value="1"/>
</dbReference>
<dbReference type="InterPro" id="IPR010982">
    <property type="entry name" value="Lambda_DNA-bd_dom_sf"/>
</dbReference>
<accession>A0AAU9QIJ4</accession>
<proteinExistence type="predicted"/>
<dbReference type="EMBL" id="CAKMUD010000057">
    <property type="protein sequence ID" value="CAH1578202.1"/>
    <property type="molecule type" value="Genomic_DNA"/>
</dbReference>
<reference evidence="2" key="1">
    <citation type="submission" date="2022-01" db="EMBL/GenBank/DDBJ databases">
        <authorList>
            <person name="Lagorce A."/>
        </authorList>
    </citation>
    <scope>NUCLEOTIDE SEQUENCE</scope>
    <source>
        <strain evidence="2">Th15_F1_A12</strain>
    </source>
</reference>
<protein>
    <submittedName>
        <fullName evidence="2">Transcriptional regulator</fullName>
    </submittedName>
</protein>
<dbReference type="GO" id="GO:0003677">
    <property type="term" value="F:DNA binding"/>
    <property type="evidence" value="ECO:0007669"/>
    <property type="project" value="InterPro"/>
</dbReference>
<dbReference type="Proteomes" id="UP001295462">
    <property type="component" value="Unassembled WGS sequence"/>
</dbReference>
<dbReference type="SUPFAM" id="SSF47413">
    <property type="entry name" value="lambda repressor-like DNA-binding domains"/>
    <property type="match status" value="1"/>
</dbReference>